<dbReference type="OrthoDB" id="6656431at2"/>
<keyword evidence="3" id="KW-1185">Reference proteome</keyword>
<dbReference type="InterPro" id="IPR024096">
    <property type="entry name" value="NO_sig/Golgi_transp_ligand-bd"/>
</dbReference>
<dbReference type="SMART" id="SM00989">
    <property type="entry name" value="V4R"/>
    <property type="match status" value="1"/>
</dbReference>
<feature type="domain" description="4-vinyl reductase 4VR" evidence="1">
    <location>
        <begin position="198"/>
        <end position="262"/>
    </location>
</feature>
<evidence type="ECO:0000259" key="1">
    <source>
        <dbReference type="SMART" id="SM00989"/>
    </source>
</evidence>
<dbReference type="SUPFAM" id="SSF111126">
    <property type="entry name" value="Ligand-binding domain in the NO signalling and Golgi transport"/>
    <property type="match status" value="1"/>
</dbReference>
<name>A0A2K1Q1C1_9GAMM</name>
<organism evidence="2 3">
    <name type="scientific">Solilutibacter silvestris</name>
    <dbReference type="NCBI Taxonomy" id="1645665"/>
    <lineage>
        <taxon>Bacteria</taxon>
        <taxon>Pseudomonadati</taxon>
        <taxon>Pseudomonadota</taxon>
        <taxon>Gammaproteobacteria</taxon>
        <taxon>Lysobacterales</taxon>
        <taxon>Lysobacteraceae</taxon>
        <taxon>Solilutibacter</taxon>
    </lineage>
</organism>
<dbReference type="Gene3D" id="3.30.1380.20">
    <property type="entry name" value="Trafficking protein particle complex subunit 3"/>
    <property type="match status" value="1"/>
</dbReference>
<evidence type="ECO:0000313" key="3">
    <source>
        <dbReference type="Proteomes" id="UP000236220"/>
    </source>
</evidence>
<dbReference type="Pfam" id="PF02830">
    <property type="entry name" value="V4R"/>
    <property type="match status" value="1"/>
</dbReference>
<dbReference type="EMBL" id="NPZB01000001">
    <property type="protein sequence ID" value="PNS08833.1"/>
    <property type="molecule type" value="Genomic_DNA"/>
</dbReference>
<evidence type="ECO:0000313" key="2">
    <source>
        <dbReference type="EMBL" id="PNS08833.1"/>
    </source>
</evidence>
<gene>
    <name evidence="2" type="ORF">Lysil_0462</name>
</gene>
<comment type="caution">
    <text evidence="2">The sequence shown here is derived from an EMBL/GenBank/DDBJ whole genome shotgun (WGS) entry which is preliminary data.</text>
</comment>
<dbReference type="RefSeq" id="WP_103073964.1">
    <property type="nucleotide sequence ID" value="NZ_NPZB01000001.1"/>
</dbReference>
<protein>
    <submittedName>
        <fullName evidence="2">V4R domain</fullName>
    </submittedName>
</protein>
<dbReference type="InterPro" id="IPR004096">
    <property type="entry name" value="V4R"/>
</dbReference>
<dbReference type="Proteomes" id="UP000236220">
    <property type="component" value="Unassembled WGS sequence"/>
</dbReference>
<accession>A0A2K1Q1C1</accession>
<proteinExistence type="predicted"/>
<reference evidence="2 3" key="1">
    <citation type="submission" date="2017-08" db="EMBL/GenBank/DDBJ databases">
        <title>Lysobacter sylvestris genome.</title>
        <authorList>
            <person name="Zhang D.-C."/>
            <person name="Albuquerque L."/>
            <person name="Franca L."/>
            <person name="Froufe H.J.C."/>
            <person name="Barroso C."/>
            <person name="Egas C."/>
            <person name="Da Costa M."/>
            <person name="Margesin R."/>
        </authorList>
    </citation>
    <scope>NUCLEOTIDE SEQUENCE [LARGE SCALE GENOMIC DNA]</scope>
    <source>
        <strain evidence="2 3">AM20-91</strain>
    </source>
</reference>
<sequence>MIEVELRVVSSYKEGLLIALSDTLLANQFTLLRHRRANTDSGVVMSLLVKGPEANLLRMEEQLGTHHMVSSFESGIFDPNSGNAPLIPQATAATPIATAAPAAPAQPAQSDIPDQKRIEQMLPQVARDYPQVFGTVLALERSVDPAQREATMRHIGARVGAWVFKRDFVLGAHQPLSGSIAHVALPALKQLIAVKQEGDTLSTTSSPFCTPGQKALPTPQCHFFRGYLEGLLNESGHLGTVRVSESSCCARGDDCCRFEFHA</sequence>
<dbReference type="AlphaFoldDB" id="A0A2K1Q1C1"/>